<dbReference type="AlphaFoldDB" id="A0A645C2H5"/>
<comment type="caution">
    <text evidence="1">The sequence shown here is derived from an EMBL/GenBank/DDBJ whole genome shotgun (WGS) entry which is preliminary data.</text>
</comment>
<protein>
    <submittedName>
        <fullName evidence="1">Uncharacterized protein</fullName>
    </submittedName>
</protein>
<dbReference type="EMBL" id="VSSQ01024188">
    <property type="protein sequence ID" value="MPM71558.1"/>
    <property type="molecule type" value="Genomic_DNA"/>
</dbReference>
<accession>A0A645C2H5</accession>
<organism evidence="1">
    <name type="scientific">bioreactor metagenome</name>
    <dbReference type="NCBI Taxonomy" id="1076179"/>
    <lineage>
        <taxon>unclassified sequences</taxon>
        <taxon>metagenomes</taxon>
        <taxon>ecological metagenomes</taxon>
    </lineage>
</organism>
<sequence>MEDCAESGSPDYSKRSFIFVQNRNKIYDMQEFVNSNIEAFASTHLQTDISELNNA</sequence>
<name>A0A645C2H5_9ZZZZ</name>
<reference evidence="1" key="1">
    <citation type="submission" date="2019-08" db="EMBL/GenBank/DDBJ databases">
        <authorList>
            <person name="Kucharzyk K."/>
            <person name="Murdoch R.W."/>
            <person name="Higgins S."/>
            <person name="Loffler F."/>
        </authorList>
    </citation>
    <scope>NUCLEOTIDE SEQUENCE</scope>
</reference>
<evidence type="ECO:0000313" key="1">
    <source>
        <dbReference type="EMBL" id="MPM71558.1"/>
    </source>
</evidence>
<proteinExistence type="predicted"/>
<gene>
    <name evidence="1" type="ORF">SDC9_118525</name>
</gene>